<name>A0ABS1S9T9_9RHOB</name>
<comment type="caution">
    <text evidence="1">The sequence shown here is derived from an EMBL/GenBank/DDBJ whole genome shotgun (WGS) entry which is preliminary data.</text>
</comment>
<accession>A0ABS1S9T9</accession>
<gene>
    <name evidence="1" type="ORF">JL111_18655</name>
</gene>
<dbReference type="EMBL" id="JAESHT010000027">
    <property type="protein sequence ID" value="MBL3675496.1"/>
    <property type="molecule type" value="Genomic_DNA"/>
</dbReference>
<proteinExistence type="predicted"/>
<dbReference type="Pfam" id="PF09981">
    <property type="entry name" value="DUF2218"/>
    <property type="match status" value="1"/>
</dbReference>
<evidence type="ECO:0000313" key="2">
    <source>
        <dbReference type="Proteomes" id="UP000644749"/>
    </source>
</evidence>
<protein>
    <submittedName>
        <fullName evidence="1">DUF2218 domain-containing protein</fullName>
    </submittedName>
</protein>
<dbReference type="InterPro" id="IPR014543">
    <property type="entry name" value="UCP028291"/>
</dbReference>
<keyword evidence="2" id="KW-1185">Reference proteome</keyword>
<reference evidence="1 2" key="1">
    <citation type="submission" date="2021-01" db="EMBL/GenBank/DDBJ databases">
        <title>011410 draft genome.</title>
        <authorList>
            <person name="Lang L."/>
        </authorList>
    </citation>
    <scope>NUCLEOTIDE SEQUENCE [LARGE SCALE GENOMIC DNA]</scope>
    <source>
        <strain evidence="1 2">KCTC 42845</strain>
    </source>
</reference>
<evidence type="ECO:0000313" key="1">
    <source>
        <dbReference type="EMBL" id="MBL3675496.1"/>
    </source>
</evidence>
<organism evidence="1 2">
    <name type="scientific">Paracoccus aerius</name>
    <dbReference type="NCBI Taxonomy" id="1915382"/>
    <lineage>
        <taxon>Bacteria</taxon>
        <taxon>Pseudomonadati</taxon>
        <taxon>Pseudomonadota</taxon>
        <taxon>Alphaproteobacteria</taxon>
        <taxon>Rhodobacterales</taxon>
        <taxon>Paracoccaceae</taxon>
        <taxon>Paracoccus</taxon>
    </lineage>
</organism>
<sequence>MIGETMTTSTARVATEHASRYLQQLCKHWSHRFTVEFDPNTGRIAFGDGQHVDLSATEAALVLQVSDDAGDGLERLQDVVAKHLQRFAFREDLIINWTRSDDA</sequence>
<dbReference type="PIRSF" id="PIRSF028291">
    <property type="entry name" value="UCP028291"/>
    <property type="match status" value="1"/>
</dbReference>
<dbReference type="Gene3D" id="3.30.310.50">
    <property type="entry name" value="Alpha-D-phosphohexomutase, C-terminal domain"/>
    <property type="match status" value="1"/>
</dbReference>
<dbReference type="Proteomes" id="UP000644749">
    <property type="component" value="Unassembled WGS sequence"/>
</dbReference>